<name>A0AAD7QNX5_9ASCO</name>
<comment type="caution">
    <text evidence="2">The sequence shown here is derived from an EMBL/GenBank/DDBJ whole genome shotgun (WGS) entry which is preliminary data.</text>
</comment>
<protein>
    <submittedName>
        <fullName evidence="2">Uncharacterized protein</fullName>
    </submittedName>
</protein>
<organism evidence="2 3">
    <name type="scientific">Lipomyces tetrasporus</name>
    <dbReference type="NCBI Taxonomy" id="54092"/>
    <lineage>
        <taxon>Eukaryota</taxon>
        <taxon>Fungi</taxon>
        <taxon>Dikarya</taxon>
        <taxon>Ascomycota</taxon>
        <taxon>Saccharomycotina</taxon>
        <taxon>Lipomycetes</taxon>
        <taxon>Lipomycetales</taxon>
        <taxon>Lipomycetaceae</taxon>
        <taxon>Lipomyces</taxon>
    </lineage>
</organism>
<sequence length="179" mass="19413">MDYKVSQFQSRRSHGNGQQSLLPLTSQPQLQHLIHHDQDISQGPTSTHSLYLPPGSDPTIIDSPRSRSREFRNYSPMHNVSSIAPQLTPPSYSSMSTSPYASGSPAASGYSPSTGNPVPLPPTYRSQYGTTTPVQYSPTQYYSQLNLSPLHSTINQGPAYHLTQLGASPGRGSLGMLTI</sequence>
<dbReference type="AlphaFoldDB" id="A0AAD7QNX5"/>
<accession>A0AAD7QNX5</accession>
<feature type="compositionally biased region" description="Polar residues" evidence="1">
    <location>
        <begin position="1"/>
        <end position="10"/>
    </location>
</feature>
<evidence type="ECO:0000256" key="1">
    <source>
        <dbReference type="SAM" id="MobiDB-lite"/>
    </source>
</evidence>
<keyword evidence="3" id="KW-1185">Reference proteome</keyword>
<dbReference type="EMBL" id="JARPMG010000008">
    <property type="protein sequence ID" value="KAJ8098825.1"/>
    <property type="molecule type" value="Genomic_DNA"/>
</dbReference>
<proteinExistence type="predicted"/>
<dbReference type="RefSeq" id="XP_056042275.1">
    <property type="nucleotide sequence ID" value="XM_056184546.1"/>
</dbReference>
<feature type="compositionally biased region" description="Polar residues" evidence="1">
    <location>
        <begin position="76"/>
        <end position="85"/>
    </location>
</feature>
<evidence type="ECO:0000313" key="2">
    <source>
        <dbReference type="EMBL" id="KAJ8098825.1"/>
    </source>
</evidence>
<dbReference type="GeneID" id="80879712"/>
<feature type="region of interest" description="Disordered" evidence="1">
    <location>
        <begin position="39"/>
        <end position="130"/>
    </location>
</feature>
<gene>
    <name evidence="2" type="ORF">POJ06DRAFT_142876</name>
</gene>
<dbReference type="Proteomes" id="UP001217417">
    <property type="component" value="Unassembled WGS sequence"/>
</dbReference>
<feature type="region of interest" description="Disordered" evidence="1">
    <location>
        <begin position="1"/>
        <end position="23"/>
    </location>
</feature>
<feature type="compositionally biased region" description="Polar residues" evidence="1">
    <location>
        <begin position="40"/>
        <end position="49"/>
    </location>
</feature>
<reference evidence="2" key="1">
    <citation type="submission" date="2023-03" db="EMBL/GenBank/DDBJ databases">
        <title>Near-Complete genome sequence of Lipomyces tetrasporous NRRL Y-64009, an oleaginous yeast capable of growing on lignocellulosic hydrolysates.</title>
        <authorList>
            <consortium name="Lawrence Berkeley National Laboratory"/>
            <person name="Jagtap S.S."/>
            <person name="Liu J.-J."/>
            <person name="Walukiewicz H.E."/>
            <person name="Pangilinan J."/>
            <person name="Lipzen A."/>
            <person name="Ahrendt S."/>
            <person name="Koriabine M."/>
            <person name="Cobaugh K."/>
            <person name="Salamov A."/>
            <person name="Yoshinaga Y."/>
            <person name="Ng V."/>
            <person name="Daum C."/>
            <person name="Grigoriev I.V."/>
            <person name="Slininger P.J."/>
            <person name="Dien B.S."/>
            <person name="Jin Y.-S."/>
            <person name="Rao C.V."/>
        </authorList>
    </citation>
    <scope>NUCLEOTIDE SEQUENCE</scope>
    <source>
        <strain evidence="2">NRRL Y-64009</strain>
    </source>
</reference>
<evidence type="ECO:0000313" key="3">
    <source>
        <dbReference type="Proteomes" id="UP001217417"/>
    </source>
</evidence>
<feature type="compositionally biased region" description="Low complexity" evidence="1">
    <location>
        <begin position="89"/>
        <end position="115"/>
    </location>
</feature>